<comment type="similarity">
    <text evidence="1">Belongs to the glycosyltransferase 2 family.</text>
</comment>
<reference evidence="5 6" key="1">
    <citation type="submission" date="2023-01" db="EMBL/GenBank/DDBJ databases">
        <title>Bacillus changyiensis sp. nov., isolated from a coastal deposit.</title>
        <authorList>
            <person name="Xiao G."/>
            <person name="Lai Q."/>
            <person name="Hu Z."/>
            <person name="Shao Z."/>
        </authorList>
    </citation>
    <scope>NUCLEOTIDE SEQUENCE [LARGE SCALE GENOMIC DNA]</scope>
    <source>
        <strain evidence="5 6">CLL-7-23</strain>
    </source>
</reference>
<dbReference type="PANTHER" id="PTHR22916:SF51">
    <property type="entry name" value="GLYCOSYLTRANSFERASE EPSH-RELATED"/>
    <property type="match status" value="1"/>
</dbReference>
<gene>
    <name evidence="5" type="ORF">PJ311_12275</name>
</gene>
<evidence type="ECO:0000259" key="4">
    <source>
        <dbReference type="Pfam" id="PF00535"/>
    </source>
</evidence>
<sequence>MENPAVSLLVAVYNTEAFLPNCLQSLLNQTLKNIEIIIVNDGSTDGSQKIIDDFAKKDSRIKTIVQENQGLGAVRNTGIEAASGEYVAFIDSDDWIEPDYCEAMYEKAKQGKADLVLCDYAVEIEDTDKTVYPEVGKAYEKKPTAELITDLLKGKVSGFSWNKLYSRDLIKRHHLTFPLRDELENIEDQYFSFRCLLFANHVGFVTKPLYHYRVHLSSIVQKYQKGLFQNGLTLYEANFDCLTKHGKLSPFHEALQVFMINHGCNSILNECKSQNKSSISEKYKNISRICACTEFRRKIPTIQPTTFDAKKRLLLMLIRLRFTPAVYGFAAIYQKMIEYRMKK</sequence>
<dbReference type="EMBL" id="JAQKAB010000008">
    <property type="protein sequence ID" value="MDA7027364.1"/>
    <property type="molecule type" value="Genomic_DNA"/>
</dbReference>
<dbReference type="EC" id="2.4.-.-" evidence="5"/>
<keyword evidence="6" id="KW-1185">Reference proteome</keyword>
<proteinExistence type="inferred from homology"/>
<dbReference type="Gene3D" id="3.90.550.10">
    <property type="entry name" value="Spore Coat Polysaccharide Biosynthesis Protein SpsA, Chain A"/>
    <property type="match status" value="1"/>
</dbReference>
<evidence type="ECO:0000256" key="3">
    <source>
        <dbReference type="ARBA" id="ARBA00022679"/>
    </source>
</evidence>
<keyword evidence="2 5" id="KW-0328">Glycosyltransferase</keyword>
<organism evidence="5 6">
    <name type="scientific">Bacillus changyiensis</name>
    <dbReference type="NCBI Taxonomy" id="3004103"/>
    <lineage>
        <taxon>Bacteria</taxon>
        <taxon>Bacillati</taxon>
        <taxon>Bacillota</taxon>
        <taxon>Bacilli</taxon>
        <taxon>Bacillales</taxon>
        <taxon>Bacillaceae</taxon>
        <taxon>Bacillus</taxon>
    </lineage>
</organism>
<dbReference type="CDD" id="cd00761">
    <property type="entry name" value="Glyco_tranf_GTA_type"/>
    <property type="match status" value="1"/>
</dbReference>
<evidence type="ECO:0000256" key="2">
    <source>
        <dbReference type="ARBA" id="ARBA00022676"/>
    </source>
</evidence>
<name>A0ABT4X4Y5_9BACI</name>
<accession>A0ABT4X4Y5</accession>
<dbReference type="Proteomes" id="UP001211894">
    <property type="component" value="Unassembled WGS sequence"/>
</dbReference>
<dbReference type="InterPro" id="IPR001173">
    <property type="entry name" value="Glyco_trans_2-like"/>
</dbReference>
<feature type="domain" description="Glycosyltransferase 2-like" evidence="4">
    <location>
        <begin position="7"/>
        <end position="171"/>
    </location>
</feature>
<dbReference type="Pfam" id="PF00535">
    <property type="entry name" value="Glycos_transf_2"/>
    <property type="match status" value="1"/>
</dbReference>
<dbReference type="RefSeq" id="WP_271341205.1">
    <property type="nucleotide sequence ID" value="NZ_JAQKAB010000008.1"/>
</dbReference>
<evidence type="ECO:0000313" key="6">
    <source>
        <dbReference type="Proteomes" id="UP001211894"/>
    </source>
</evidence>
<protein>
    <submittedName>
        <fullName evidence="5">Glycosyltransferase</fullName>
        <ecNumber evidence="5">2.4.-.-</ecNumber>
    </submittedName>
</protein>
<evidence type="ECO:0000313" key="5">
    <source>
        <dbReference type="EMBL" id="MDA7027364.1"/>
    </source>
</evidence>
<dbReference type="SUPFAM" id="SSF53448">
    <property type="entry name" value="Nucleotide-diphospho-sugar transferases"/>
    <property type="match status" value="1"/>
</dbReference>
<comment type="caution">
    <text evidence="5">The sequence shown here is derived from an EMBL/GenBank/DDBJ whole genome shotgun (WGS) entry which is preliminary data.</text>
</comment>
<dbReference type="InterPro" id="IPR029044">
    <property type="entry name" value="Nucleotide-diphossugar_trans"/>
</dbReference>
<keyword evidence="3 5" id="KW-0808">Transferase</keyword>
<dbReference type="GO" id="GO:0016757">
    <property type="term" value="F:glycosyltransferase activity"/>
    <property type="evidence" value="ECO:0007669"/>
    <property type="project" value="UniProtKB-KW"/>
</dbReference>
<evidence type="ECO:0000256" key="1">
    <source>
        <dbReference type="ARBA" id="ARBA00006739"/>
    </source>
</evidence>
<dbReference type="PANTHER" id="PTHR22916">
    <property type="entry name" value="GLYCOSYLTRANSFERASE"/>
    <property type="match status" value="1"/>
</dbReference>